<dbReference type="SUPFAM" id="SSF144232">
    <property type="entry name" value="HIT/MYND zinc finger-like"/>
    <property type="match status" value="1"/>
</dbReference>
<dbReference type="Pfam" id="PF01753">
    <property type="entry name" value="zf-MYND"/>
    <property type="match status" value="1"/>
</dbReference>
<dbReference type="PROSITE" id="PS50865">
    <property type="entry name" value="ZF_MYND_2"/>
    <property type="match status" value="1"/>
</dbReference>
<reference evidence="6" key="1">
    <citation type="submission" date="2022-09" db="EMBL/GenBank/DDBJ databases">
        <title>Fusarium specimens isolated from Avocado Roots.</title>
        <authorList>
            <person name="Stajich J."/>
            <person name="Roper C."/>
            <person name="Heimlech-Rivalta G."/>
        </authorList>
    </citation>
    <scope>NUCLEOTIDE SEQUENCE</scope>
    <source>
        <strain evidence="6">CF00136</strain>
    </source>
</reference>
<dbReference type="InterPro" id="IPR002893">
    <property type="entry name" value="Znf_MYND"/>
</dbReference>
<organism evidence="6 7">
    <name type="scientific">Fusarium torreyae</name>
    <dbReference type="NCBI Taxonomy" id="1237075"/>
    <lineage>
        <taxon>Eukaryota</taxon>
        <taxon>Fungi</taxon>
        <taxon>Dikarya</taxon>
        <taxon>Ascomycota</taxon>
        <taxon>Pezizomycotina</taxon>
        <taxon>Sordariomycetes</taxon>
        <taxon>Hypocreomycetidae</taxon>
        <taxon>Hypocreales</taxon>
        <taxon>Nectriaceae</taxon>
        <taxon>Fusarium</taxon>
    </lineage>
</organism>
<evidence type="ECO:0000313" key="7">
    <source>
        <dbReference type="Proteomes" id="UP001152049"/>
    </source>
</evidence>
<evidence type="ECO:0000256" key="3">
    <source>
        <dbReference type="ARBA" id="ARBA00022833"/>
    </source>
</evidence>
<keyword evidence="1" id="KW-0479">Metal-binding</keyword>
<dbReference type="AlphaFoldDB" id="A0A9W8RXC7"/>
<evidence type="ECO:0000256" key="2">
    <source>
        <dbReference type="ARBA" id="ARBA00022771"/>
    </source>
</evidence>
<protein>
    <recommendedName>
        <fullName evidence="5">MYND-type domain-containing protein</fullName>
    </recommendedName>
</protein>
<comment type="caution">
    <text evidence="6">The sequence shown here is derived from an EMBL/GenBank/DDBJ whole genome shotgun (WGS) entry which is preliminary data.</text>
</comment>
<dbReference type="EMBL" id="JAOQAZ010000014">
    <property type="protein sequence ID" value="KAJ4259676.1"/>
    <property type="molecule type" value="Genomic_DNA"/>
</dbReference>
<dbReference type="Gene3D" id="6.10.140.2220">
    <property type="match status" value="1"/>
</dbReference>
<keyword evidence="3" id="KW-0862">Zinc</keyword>
<keyword evidence="7" id="KW-1185">Reference proteome</keyword>
<keyword evidence="2 4" id="KW-0863">Zinc-finger</keyword>
<evidence type="ECO:0000313" key="6">
    <source>
        <dbReference type="EMBL" id="KAJ4259676.1"/>
    </source>
</evidence>
<evidence type="ECO:0000256" key="1">
    <source>
        <dbReference type="ARBA" id="ARBA00022723"/>
    </source>
</evidence>
<evidence type="ECO:0000259" key="5">
    <source>
        <dbReference type="PROSITE" id="PS50865"/>
    </source>
</evidence>
<name>A0A9W8RXC7_9HYPO</name>
<dbReference type="GO" id="GO:0008270">
    <property type="term" value="F:zinc ion binding"/>
    <property type="evidence" value="ECO:0007669"/>
    <property type="project" value="UniProtKB-KW"/>
</dbReference>
<dbReference type="OrthoDB" id="432970at2759"/>
<gene>
    <name evidence="6" type="ORF">NW762_007606</name>
</gene>
<dbReference type="Proteomes" id="UP001152049">
    <property type="component" value="Unassembled WGS sequence"/>
</dbReference>
<feature type="domain" description="MYND-type" evidence="5">
    <location>
        <begin position="4"/>
        <end position="44"/>
    </location>
</feature>
<accession>A0A9W8RXC7</accession>
<evidence type="ECO:0000256" key="4">
    <source>
        <dbReference type="PROSITE-ProRule" id="PRU00134"/>
    </source>
</evidence>
<sequence>MAACNTCRKSEPEVQLKRCAKCSTTQYCGRECQKADCKVHKKICGKQGSAASGSGGPINAGEMGLSPPKGLDQPIPDPFTRLDTGKYLHDRPEKDVYRILLDVYRLRVEDMYNLEGEVEADSLYSGASNSLTGFKRFLSKVSKRKELLPSWWTPEKQKECEAFGMDSSQWQDLRTGVEKQDIIDHYGDSRFPMQLRMFGESVYGKGPGGSDGTSMRKMMAAMESGNGFGGMQATMMDASSFR</sequence>
<dbReference type="PROSITE" id="PS01360">
    <property type="entry name" value="ZF_MYND_1"/>
    <property type="match status" value="1"/>
</dbReference>
<proteinExistence type="predicted"/>